<accession>A0A0A6UAG3</accession>
<evidence type="ECO:0000259" key="2">
    <source>
        <dbReference type="SMART" id="SM00382"/>
    </source>
</evidence>
<evidence type="ECO:0000256" key="1">
    <source>
        <dbReference type="SAM" id="MobiDB-lite"/>
    </source>
</evidence>
<reference evidence="3 4" key="1">
    <citation type="submission" date="2014-10" db="EMBL/GenBank/DDBJ databases">
        <title>Draft genome sequence of Actinoplanes utahensis NRRL 12052.</title>
        <authorList>
            <person name="Velasco-Bucheli B."/>
            <person name="del Cerro C."/>
            <person name="Hormigo D."/>
            <person name="Garcia J.L."/>
            <person name="Acebal C."/>
            <person name="Arroyo M."/>
            <person name="de la Mata I."/>
        </authorList>
    </citation>
    <scope>NUCLEOTIDE SEQUENCE [LARGE SCALE GENOMIC DNA]</scope>
    <source>
        <strain evidence="3 4">NRRL 12052</strain>
    </source>
</reference>
<dbReference type="GO" id="GO:0016887">
    <property type="term" value="F:ATP hydrolysis activity"/>
    <property type="evidence" value="ECO:0007669"/>
    <property type="project" value="InterPro"/>
</dbReference>
<dbReference type="STRING" id="1869.MB27_42775"/>
<dbReference type="InterPro" id="IPR011704">
    <property type="entry name" value="ATPase_dyneun-rel_AAA"/>
</dbReference>
<dbReference type="AlphaFoldDB" id="A0A0A6UAG3"/>
<dbReference type="SUPFAM" id="SSF52540">
    <property type="entry name" value="P-loop containing nucleoside triphosphate hydrolases"/>
    <property type="match status" value="1"/>
</dbReference>
<keyword evidence="4" id="KW-1185">Reference proteome</keyword>
<sequence>MNTWRIYQGDGRPHDGIHRLPPPPNWRSFDGGPPLPTPPDRSIGARRRLGVNAASAAARQGVIDMVNAALYLRRPLLVTGKPGVGKSSLAYQVAHELRLGPVLNWPISSRSTLRDGLYEYDPIGRLRDENIRQSAAGRRRQAAPDDESAIGDYLTLGPLGTALLPFERPRVLLVDEIDKSDVDLPNDLLNVLEDGEYQITELRRLAGRQPEVEVQTCDQDGRTTVRDGRVQCLAFPFIVLTSNDEREFPPAFLRRCLRVTLAEPDAAQLSAMIAAHLGDDAAARARDLIEEFVARRTGSGSFATDQLLSAVYLRYSSADPDRDSDMLAAVSEHVLRDLNAPGPA</sequence>
<dbReference type="eggNOG" id="COG0714">
    <property type="taxonomic scope" value="Bacteria"/>
</dbReference>
<name>A0A0A6UAG3_ACTUT</name>
<feature type="region of interest" description="Disordered" evidence="1">
    <location>
        <begin position="1"/>
        <end position="42"/>
    </location>
</feature>
<dbReference type="Proteomes" id="UP000054537">
    <property type="component" value="Unassembled WGS sequence"/>
</dbReference>
<feature type="domain" description="AAA+ ATPase" evidence="2">
    <location>
        <begin position="72"/>
        <end position="267"/>
    </location>
</feature>
<comment type="caution">
    <text evidence="3">The sequence shown here is derived from an EMBL/GenBank/DDBJ whole genome shotgun (WGS) entry which is preliminary data.</text>
</comment>
<dbReference type="EMBL" id="JRTT01000141">
    <property type="protein sequence ID" value="KHD72053.1"/>
    <property type="molecule type" value="Genomic_DNA"/>
</dbReference>
<protein>
    <submittedName>
        <fullName evidence="3">ATPase AAA</fullName>
    </submittedName>
</protein>
<dbReference type="OrthoDB" id="9783370at2"/>
<dbReference type="InterPro" id="IPR027417">
    <property type="entry name" value="P-loop_NTPase"/>
</dbReference>
<dbReference type="SMART" id="SM00382">
    <property type="entry name" value="AAA"/>
    <property type="match status" value="1"/>
</dbReference>
<gene>
    <name evidence="3" type="ORF">MB27_42775</name>
</gene>
<dbReference type="Pfam" id="PF07728">
    <property type="entry name" value="AAA_5"/>
    <property type="match status" value="1"/>
</dbReference>
<evidence type="ECO:0000313" key="4">
    <source>
        <dbReference type="Proteomes" id="UP000054537"/>
    </source>
</evidence>
<organism evidence="3 4">
    <name type="scientific">Actinoplanes utahensis</name>
    <dbReference type="NCBI Taxonomy" id="1869"/>
    <lineage>
        <taxon>Bacteria</taxon>
        <taxon>Bacillati</taxon>
        <taxon>Actinomycetota</taxon>
        <taxon>Actinomycetes</taxon>
        <taxon>Micromonosporales</taxon>
        <taxon>Micromonosporaceae</taxon>
        <taxon>Actinoplanes</taxon>
    </lineage>
</organism>
<dbReference type="Gene3D" id="3.40.50.300">
    <property type="entry name" value="P-loop containing nucleotide triphosphate hydrolases"/>
    <property type="match status" value="1"/>
</dbReference>
<dbReference type="RefSeq" id="WP_043533973.1">
    <property type="nucleotide sequence ID" value="NZ_BAABKU010000010.1"/>
</dbReference>
<evidence type="ECO:0000313" key="3">
    <source>
        <dbReference type="EMBL" id="KHD72053.1"/>
    </source>
</evidence>
<dbReference type="InterPro" id="IPR003593">
    <property type="entry name" value="AAA+_ATPase"/>
</dbReference>
<proteinExistence type="predicted"/>
<dbReference type="CDD" id="cd00009">
    <property type="entry name" value="AAA"/>
    <property type="match status" value="1"/>
</dbReference>
<dbReference type="GO" id="GO:0005524">
    <property type="term" value="F:ATP binding"/>
    <property type="evidence" value="ECO:0007669"/>
    <property type="project" value="InterPro"/>
</dbReference>